<dbReference type="CDD" id="cd00093">
    <property type="entry name" value="HTH_XRE"/>
    <property type="match status" value="1"/>
</dbReference>
<reference evidence="4" key="1">
    <citation type="journal article" date="2019" name="Int. J. Syst. Evol. Microbiol.">
        <title>The Global Catalogue of Microorganisms (GCM) 10K type strain sequencing project: providing services to taxonomists for standard genome sequencing and annotation.</title>
        <authorList>
            <consortium name="The Broad Institute Genomics Platform"/>
            <consortium name="The Broad Institute Genome Sequencing Center for Infectious Disease"/>
            <person name="Wu L."/>
            <person name="Ma J."/>
        </authorList>
    </citation>
    <scope>NUCLEOTIDE SEQUENCE [LARGE SCALE GENOMIC DNA]</scope>
    <source>
        <strain evidence="4">JCM 31920</strain>
    </source>
</reference>
<dbReference type="Proteomes" id="UP001501508">
    <property type="component" value="Unassembled WGS sequence"/>
</dbReference>
<name>A0ABP8M1S9_9BACT</name>
<accession>A0ABP8M1S9</accession>
<dbReference type="PANTHER" id="PTHR46558:SF11">
    <property type="entry name" value="HTH-TYPE TRANSCRIPTIONAL REGULATOR XRE"/>
    <property type="match status" value="1"/>
</dbReference>
<gene>
    <name evidence="3" type="ORF">GCM10023091_24160</name>
</gene>
<proteinExistence type="predicted"/>
<dbReference type="RefSeq" id="WP_345029452.1">
    <property type="nucleotide sequence ID" value="NZ_BAABEY010000024.1"/>
</dbReference>
<evidence type="ECO:0000313" key="4">
    <source>
        <dbReference type="Proteomes" id="UP001501508"/>
    </source>
</evidence>
<dbReference type="SUPFAM" id="SSF47413">
    <property type="entry name" value="lambda repressor-like DNA-binding domains"/>
    <property type="match status" value="1"/>
</dbReference>
<feature type="domain" description="HTH cro/C1-type" evidence="2">
    <location>
        <begin position="12"/>
        <end position="66"/>
    </location>
</feature>
<dbReference type="EMBL" id="BAABEY010000024">
    <property type="protein sequence ID" value="GAA4440471.1"/>
    <property type="molecule type" value="Genomic_DNA"/>
</dbReference>
<dbReference type="Pfam" id="PF01381">
    <property type="entry name" value="HTH_3"/>
    <property type="match status" value="1"/>
</dbReference>
<dbReference type="InterPro" id="IPR010982">
    <property type="entry name" value="Lambda_DNA-bd_dom_sf"/>
</dbReference>
<evidence type="ECO:0000256" key="1">
    <source>
        <dbReference type="ARBA" id="ARBA00023125"/>
    </source>
</evidence>
<dbReference type="SMART" id="SM00530">
    <property type="entry name" value="HTH_XRE"/>
    <property type="match status" value="1"/>
</dbReference>
<protein>
    <recommendedName>
        <fullName evidence="2">HTH cro/C1-type domain-containing protein</fullName>
    </recommendedName>
</protein>
<evidence type="ECO:0000313" key="3">
    <source>
        <dbReference type="EMBL" id="GAA4440471.1"/>
    </source>
</evidence>
<keyword evidence="4" id="KW-1185">Reference proteome</keyword>
<sequence length="105" mass="12142">MQTIDSRITARIRQTRLVKGYSQEYMAYRLGISQQSYSRLECGRQILRISQLVLIAEVLELRPEELLGSVPTMEAEPAQKDIALLLGRLEQVIEQIRLERLKDLT</sequence>
<keyword evidence="1" id="KW-0238">DNA-binding</keyword>
<dbReference type="PROSITE" id="PS50943">
    <property type="entry name" value="HTH_CROC1"/>
    <property type="match status" value="1"/>
</dbReference>
<comment type="caution">
    <text evidence="3">The sequence shown here is derived from an EMBL/GenBank/DDBJ whole genome shotgun (WGS) entry which is preliminary data.</text>
</comment>
<dbReference type="InterPro" id="IPR001387">
    <property type="entry name" value="Cro/C1-type_HTH"/>
</dbReference>
<dbReference type="PANTHER" id="PTHR46558">
    <property type="entry name" value="TRACRIPTIONAL REGULATORY PROTEIN-RELATED-RELATED"/>
    <property type="match status" value="1"/>
</dbReference>
<organism evidence="3 4">
    <name type="scientific">Ravibacter arvi</name>
    <dbReference type="NCBI Taxonomy" id="2051041"/>
    <lineage>
        <taxon>Bacteria</taxon>
        <taxon>Pseudomonadati</taxon>
        <taxon>Bacteroidota</taxon>
        <taxon>Cytophagia</taxon>
        <taxon>Cytophagales</taxon>
        <taxon>Spirosomataceae</taxon>
        <taxon>Ravibacter</taxon>
    </lineage>
</organism>
<dbReference type="Gene3D" id="1.10.260.40">
    <property type="entry name" value="lambda repressor-like DNA-binding domains"/>
    <property type="match status" value="1"/>
</dbReference>
<evidence type="ECO:0000259" key="2">
    <source>
        <dbReference type="PROSITE" id="PS50943"/>
    </source>
</evidence>